<organism evidence="2 3">
    <name type="scientific">Antrihabitans cavernicola</name>
    <dbReference type="NCBI Taxonomy" id="2495913"/>
    <lineage>
        <taxon>Bacteria</taxon>
        <taxon>Bacillati</taxon>
        <taxon>Actinomycetota</taxon>
        <taxon>Actinomycetes</taxon>
        <taxon>Mycobacteriales</taxon>
        <taxon>Nocardiaceae</taxon>
        <taxon>Antrihabitans</taxon>
    </lineage>
</organism>
<dbReference type="OrthoDB" id="7949219at2"/>
<protein>
    <submittedName>
        <fullName evidence="2">Dihydrofolate reductase</fullName>
    </submittedName>
</protein>
<accession>A0A5A7SJE4</accession>
<evidence type="ECO:0000313" key="3">
    <source>
        <dbReference type="Proteomes" id="UP000322244"/>
    </source>
</evidence>
<evidence type="ECO:0000259" key="1">
    <source>
        <dbReference type="Pfam" id="PF01872"/>
    </source>
</evidence>
<sequence>MRKLMLLDNATLDGHLARRSDVNAAVLFSVVDQQFDWQAELLADYDTMLFGRVSFQKGALFYPTHPSALASRMNSMSKVVFSNSLESLDWAPSRLATAAPADELARLRGKQGGNICIKGSPTLARTFSRQGLIDEYVFIVHPVIAGSDGVPHFDDPADLPALKLLDVTELAAGAVALTYARA</sequence>
<dbReference type="Gene3D" id="3.40.430.10">
    <property type="entry name" value="Dihydrofolate Reductase, subunit A"/>
    <property type="match status" value="1"/>
</dbReference>
<dbReference type="InterPro" id="IPR002734">
    <property type="entry name" value="RibDG_C"/>
</dbReference>
<dbReference type="InterPro" id="IPR050765">
    <property type="entry name" value="Riboflavin_Biosynth_HTPR"/>
</dbReference>
<dbReference type="RefSeq" id="WP_149428652.1">
    <property type="nucleotide sequence ID" value="NZ_VLNY01000001.1"/>
</dbReference>
<dbReference type="Proteomes" id="UP000322244">
    <property type="component" value="Unassembled WGS sequence"/>
</dbReference>
<dbReference type="AlphaFoldDB" id="A0A5A7SJE4"/>
<feature type="domain" description="Bacterial bifunctional deaminase-reductase C-terminal" evidence="1">
    <location>
        <begin position="9"/>
        <end position="174"/>
    </location>
</feature>
<dbReference type="PANTHER" id="PTHR38011">
    <property type="entry name" value="DIHYDROFOLATE REDUCTASE FAMILY PROTEIN (AFU_ORTHOLOGUE AFUA_8G06820)"/>
    <property type="match status" value="1"/>
</dbReference>
<dbReference type="Pfam" id="PF01872">
    <property type="entry name" value="RibD_C"/>
    <property type="match status" value="1"/>
</dbReference>
<proteinExistence type="predicted"/>
<keyword evidence="3" id="KW-1185">Reference proteome</keyword>
<dbReference type="EMBL" id="VLNY01000001">
    <property type="protein sequence ID" value="KAA0024877.1"/>
    <property type="molecule type" value="Genomic_DNA"/>
</dbReference>
<comment type="caution">
    <text evidence="2">The sequence shown here is derived from an EMBL/GenBank/DDBJ whole genome shotgun (WGS) entry which is preliminary data.</text>
</comment>
<reference evidence="2 3" key="1">
    <citation type="submission" date="2019-07" db="EMBL/GenBank/DDBJ databases">
        <title>Rhodococcus cavernicolus sp. nov., isolated from a cave.</title>
        <authorList>
            <person name="Lee S.D."/>
        </authorList>
    </citation>
    <scope>NUCLEOTIDE SEQUENCE [LARGE SCALE GENOMIC DNA]</scope>
    <source>
        <strain evidence="2 3">C1-24</strain>
    </source>
</reference>
<dbReference type="PANTHER" id="PTHR38011:SF11">
    <property type="entry name" value="2,5-DIAMINO-6-RIBOSYLAMINO-4(3H)-PYRIMIDINONE 5'-PHOSPHATE REDUCTASE"/>
    <property type="match status" value="1"/>
</dbReference>
<name>A0A5A7SJE4_9NOCA</name>
<dbReference type="GO" id="GO:0009231">
    <property type="term" value="P:riboflavin biosynthetic process"/>
    <property type="evidence" value="ECO:0007669"/>
    <property type="project" value="InterPro"/>
</dbReference>
<dbReference type="InterPro" id="IPR024072">
    <property type="entry name" value="DHFR-like_dom_sf"/>
</dbReference>
<evidence type="ECO:0000313" key="2">
    <source>
        <dbReference type="EMBL" id="KAA0024877.1"/>
    </source>
</evidence>
<gene>
    <name evidence="2" type="ORF">FOY51_02830</name>
</gene>
<dbReference type="GO" id="GO:0008703">
    <property type="term" value="F:5-amino-6-(5-phosphoribosylamino)uracil reductase activity"/>
    <property type="evidence" value="ECO:0007669"/>
    <property type="project" value="InterPro"/>
</dbReference>
<dbReference type="SUPFAM" id="SSF53597">
    <property type="entry name" value="Dihydrofolate reductase-like"/>
    <property type="match status" value="1"/>
</dbReference>